<sequence length="254" mass="28101">MKNLSFLSFVVSFVLLSKPVLGGGCSYAKPVPKEFETMAEGYFTDMTPNDEDQPFTQVIRSSEELQQVWNDHLNDSSWPDMPEVDFDDHMLVIIVQEPEKTTAVRISSVKEDTRKSKIYITYATDEDTDNGSEEDNNGYFQLIKMEASTGGVYINGFYDSDGMLSELSEYESKMYGDVEPRTGINGYLYVGIGACILVIVAAVYFSVSEKPKSEVISDVKDVEKINIDDGTTASLAGTEGSVSEDASDIETPKN</sequence>
<feature type="region of interest" description="Disordered" evidence="1">
    <location>
        <begin position="232"/>
        <end position="254"/>
    </location>
</feature>
<keyword evidence="2" id="KW-0812">Transmembrane</keyword>
<reference evidence="4" key="1">
    <citation type="submission" date="2021-01" db="EMBL/GenBank/DDBJ databases">
        <authorList>
            <person name="Corre E."/>
            <person name="Pelletier E."/>
            <person name="Niang G."/>
            <person name="Scheremetjew M."/>
            <person name="Finn R."/>
            <person name="Kale V."/>
            <person name="Holt S."/>
            <person name="Cochrane G."/>
            <person name="Meng A."/>
            <person name="Brown T."/>
            <person name="Cohen L."/>
        </authorList>
    </citation>
    <scope>NUCLEOTIDE SEQUENCE</scope>
    <source>
        <strain evidence="4">308</strain>
    </source>
</reference>
<gene>
    <name evidence="4" type="ORF">CHYS00102_LOCUS16329</name>
</gene>
<name>A0A7S1BL32_9STRA</name>
<keyword evidence="3" id="KW-0732">Signal</keyword>
<organism evidence="4">
    <name type="scientific">Corethron hystrix</name>
    <dbReference type="NCBI Taxonomy" id="216773"/>
    <lineage>
        <taxon>Eukaryota</taxon>
        <taxon>Sar</taxon>
        <taxon>Stramenopiles</taxon>
        <taxon>Ochrophyta</taxon>
        <taxon>Bacillariophyta</taxon>
        <taxon>Coscinodiscophyceae</taxon>
        <taxon>Corethrophycidae</taxon>
        <taxon>Corethrales</taxon>
        <taxon>Corethraceae</taxon>
        <taxon>Corethron</taxon>
    </lineage>
</organism>
<protein>
    <submittedName>
        <fullName evidence="4">Uncharacterized protein</fullName>
    </submittedName>
</protein>
<keyword evidence="2" id="KW-0472">Membrane</keyword>
<feature type="transmembrane region" description="Helical" evidence="2">
    <location>
        <begin position="187"/>
        <end position="207"/>
    </location>
</feature>
<evidence type="ECO:0000256" key="2">
    <source>
        <dbReference type="SAM" id="Phobius"/>
    </source>
</evidence>
<evidence type="ECO:0000256" key="3">
    <source>
        <dbReference type="SAM" id="SignalP"/>
    </source>
</evidence>
<proteinExistence type="predicted"/>
<dbReference type="EMBL" id="HBFR01022752">
    <property type="protein sequence ID" value="CAD8889128.1"/>
    <property type="molecule type" value="Transcribed_RNA"/>
</dbReference>
<keyword evidence="2" id="KW-1133">Transmembrane helix</keyword>
<dbReference type="AlphaFoldDB" id="A0A7S1BL32"/>
<feature type="signal peptide" evidence="3">
    <location>
        <begin position="1"/>
        <end position="22"/>
    </location>
</feature>
<evidence type="ECO:0000256" key="1">
    <source>
        <dbReference type="SAM" id="MobiDB-lite"/>
    </source>
</evidence>
<evidence type="ECO:0000313" key="4">
    <source>
        <dbReference type="EMBL" id="CAD8889128.1"/>
    </source>
</evidence>
<feature type="chain" id="PRO_5031287606" evidence="3">
    <location>
        <begin position="23"/>
        <end position="254"/>
    </location>
</feature>
<accession>A0A7S1BL32</accession>